<dbReference type="PROSITE" id="PS51782">
    <property type="entry name" value="LYSM"/>
    <property type="match status" value="1"/>
</dbReference>
<dbReference type="CDD" id="cd00118">
    <property type="entry name" value="LysM"/>
    <property type="match status" value="2"/>
</dbReference>
<feature type="region of interest" description="Disordered" evidence="1">
    <location>
        <begin position="241"/>
        <end position="301"/>
    </location>
</feature>
<name>A0A017HTM9_9RHOB</name>
<dbReference type="Gene3D" id="3.10.350.10">
    <property type="entry name" value="LysM domain"/>
    <property type="match status" value="2"/>
</dbReference>
<dbReference type="Pfam" id="PF01476">
    <property type="entry name" value="LysM"/>
    <property type="match status" value="2"/>
</dbReference>
<dbReference type="PATRIC" id="fig|442562.3.peg.845"/>
<dbReference type="Pfam" id="PF01551">
    <property type="entry name" value="Peptidase_M23"/>
    <property type="match status" value="1"/>
</dbReference>
<evidence type="ECO:0000313" key="3">
    <source>
        <dbReference type="EMBL" id="EYD77685.1"/>
    </source>
</evidence>
<dbReference type="Proteomes" id="UP000019666">
    <property type="component" value="Unassembled WGS sequence"/>
</dbReference>
<dbReference type="InterPro" id="IPR050570">
    <property type="entry name" value="Cell_wall_metabolism_enzyme"/>
</dbReference>
<accession>A0A017HTM9</accession>
<dbReference type="Gene3D" id="2.70.70.10">
    <property type="entry name" value="Glucose Permease (Domain IIA)"/>
    <property type="match status" value="1"/>
</dbReference>
<dbReference type="SUPFAM" id="SSF54106">
    <property type="entry name" value="LysM domain"/>
    <property type="match status" value="1"/>
</dbReference>
<evidence type="ECO:0000313" key="4">
    <source>
        <dbReference type="Proteomes" id="UP000019666"/>
    </source>
</evidence>
<dbReference type="HOGENOM" id="CLU_741414_0_0_5"/>
<reference evidence="3 4" key="1">
    <citation type="submission" date="2013-02" db="EMBL/GenBank/DDBJ databases">
        <authorList>
            <person name="Fiebig A."/>
            <person name="Goeker M."/>
            <person name="Klenk H.-P.P."/>
        </authorList>
    </citation>
    <scope>NUCLEOTIDE SEQUENCE [LARGE SCALE GENOMIC DNA]</scope>
    <source>
        <strain evidence="3 4">DSM 19309</strain>
    </source>
</reference>
<feature type="compositionally biased region" description="Low complexity" evidence="1">
    <location>
        <begin position="241"/>
        <end position="259"/>
    </location>
</feature>
<dbReference type="InterPro" id="IPR018392">
    <property type="entry name" value="LysM"/>
</dbReference>
<dbReference type="PANTHER" id="PTHR21666">
    <property type="entry name" value="PEPTIDASE-RELATED"/>
    <property type="match status" value="1"/>
</dbReference>
<comment type="caution">
    <text evidence="3">The sequence shown here is derived from an EMBL/GenBank/DDBJ whole genome shotgun (WGS) entry which is preliminary data.</text>
</comment>
<dbReference type="InterPro" id="IPR016047">
    <property type="entry name" value="M23ase_b-sheet_dom"/>
</dbReference>
<dbReference type="InterPro" id="IPR011055">
    <property type="entry name" value="Dup_hybrid_motif"/>
</dbReference>
<dbReference type="AlphaFoldDB" id="A0A017HTM9"/>
<sequence>MTGTKGPGTGPGRKMGTGTMGIRLMGTTHAACAMLALGALSACQRPLDMDLRNLGDGFSTTDAALGALERPDPDPRGVISYPNYQVAVAREGDTVASVAARAGVDPAQLAAYNGLSPDARLRAEEIVALPSRVAEPVAPANPGGGFAPVTVAPASAAPVTTTALAPVAAPAASPGPATPRPATAALGVPAGVEPVRHQVARGETAYSIARLYGVPVSTIAQWNGLGPDLTVREGQYLLVPPTTASASPASTTPPGAGSPTPVPPSASEPLPEEDVPPAAEAQATPDPAPVPQNLGEQQTATASAQLVMPVSGSIIRAYSPGRNEGIDIGATAGSDVKAADAGTVAAITTNTDGVQIVVIKHSNDLLTVYTHLDSLTVSKDDRVSRGQVIGKVRAGDPAFLHFEVRRGMESQDPTDFLP</sequence>
<evidence type="ECO:0000256" key="1">
    <source>
        <dbReference type="SAM" id="MobiDB-lite"/>
    </source>
</evidence>
<dbReference type="SMART" id="SM00257">
    <property type="entry name" value="LysM"/>
    <property type="match status" value="2"/>
</dbReference>
<dbReference type="CDD" id="cd12797">
    <property type="entry name" value="M23_peptidase"/>
    <property type="match status" value="1"/>
</dbReference>
<keyword evidence="3" id="KW-0449">Lipoprotein</keyword>
<dbReference type="PANTHER" id="PTHR21666:SF291">
    <property type="entry name" value="STAGE II SPORULATION PROTEIN Q"/>
    <property type="match status" value="1"/>
</dbReference>
<dbReference type="STRING" id="442562.Rumeso_00851"/>
<dbReference type="GO" id="GO:0004222">
    <property type="term" value="F:metalloendopeptidase activity"/>
    <property type="evidence" value="ECO:0007669"/>
    <property type="project" value="TreeGrafter"/>
</dbReference>
<gene>
    <name evidence="3" type="ORF">Rumeso_00851</name>
</gene>
<protein>
    <submittedName>
        <fullName evidence="3">Lipoprotein NlpD</fullName>
    </submittedName>
</protein>
<proteinExistence type="predicted"/>
<evidence type="ECO:0000259" key="2">
    <source>
        <dbReference type="PROSITE" id="PS51782"/>
    </source>
</evidence>
<dbReference type="InterPro" id="IPR036779">
    <property type="entry name" value="LysM_dom_sf"/>
</dbReference>
<dbReference type="SUPFAM" id="SSF51261">
    <property type="entry name" value="Duplicated hybrid motif"/>
    <property type="match status" value="1"/>
</dbReference>
<dbReference type="EMBL" id="AOSK01000024">
    <property type="protein sequence ID" value="EYD77685.1"/>
    <property type="molecule type" value="Genomic_DNA"/>
</dbReference>
<feature type="domain" description="LysM" evidence="2">
    <location>
        <begin position="195"/>
        <end position="239"/>
    </location>
</feature>
<keyword evidence="4" id="KW-1185">Reference proteome</keyword>
<organism evidence="3 4">
    <name type="scientific">Rubellimicrobium mesophilum DSM 19309</name>
    <dbReference type="NCBI Taxonomy" id="442562"/>
    <lineage>
        <taxon>Bacteria</taxon>
        <taxon>Pseudomonadati</taxon>
        <taxon>Pseudomonadota</taxon>
        <taxon>Alphaproteobacteria</taxon>
        <taxon>Rhodobacterales</taxon>
        <taxon>Roseobacteraceae</taxon>
        <taxon>Rubellimicrobium</taxon>
    </lineage>
</organism>